<gene>
    <name evidence="1" type="ORF">N7493_011195</name>
</gene>
<reference evidence="1" key="2">
    <citation type="submission" date="2023-01" db="EMBL/GenBank/DDBJ databases">
        <authorList>
            <person name="Petersen C."/>
        </authorList>
    </citation>
    <scope>NUCLEOTIDE SEQUENCE</scope>
    <source>
        <strain evidence="1">IBT 17514</strain>
    </source>
</reference>
<dbReference type="EMBL" id="JAQJAN010000020">
    <property type="protein sequence ID" value="KAJ5704057.1"/>
    <property type="molecule type" value="Genomic_DNA"/>
</dbReference>
<protein>
    <submittedName>
        <fullName evidence="1">Uncharacterized protein</fullName>
    </submittedName>
</protein>
<evidence type="ECO:0000313" key="2">
    <source>
        <dbReference type="Proteomes" id="UP001215712"/>
    </source>
</evidence>
<proteinExistence type="predicted"/>
<organism evidence="1 2">
    <name type="scientific">Penicillium malachiteum</name>
    <dbReference type="NCBI Taxonomy" id="1324776"/>
    <lineage>
        <taxon>Eukaryota</taxon>
        <taxon>Fungi</taxon>
        <taxon>Dikarya</taxon>
        <taxon>Ascomycota</taxon>
        <taxon>Pezizomycotina</taxon>
        <taxon>Eurotiomycetes</taxon>
        <taxon>Eurotiomycetidae</taxon>
        <taxon>Eurotiales</taxon>
        <taxon>Aspergillaceae</taxon>
        <taxon>Penicillium</taxon>
    </lineage>
</organism>
<reference evidence="1" key="1">
    <citation type="journal article" date="2023" name="IMA Fungus">
        <title>Comparative genomic study of the Penicillium genus elucidates a diverse pangenome and 15 lateral gene transfer events.</title>
        <authorList>
            <person name="Petersen C."/>
            <person name="Sorensen T."/>
            <person name="Nielsen M.R."/>
            <person name="Sondergaard T.E."/>
            <person name="Sorensen J.L."/>
            <person name="Fitzpatrick D.A."/>
            <person name="Frisvad J.C."/>
            <person name="Nielsen K.L."/>
        </authorList>
    </citation>
    <scope>NUCLEOTIDE SEQUENCE</scope>
    <source>
        <strain evidence="1">IBT 17514</strain>
    </source>
</reference>
<dbReference type="Proteomes" id="UP001215712">
    <property type="component" value="Unassembled WGS sequence"/>
</dbReference>
<comment type="caution">
    <text evidence="1">The sequence shown here is derived from an EMBL/GenBank/DDBJ whole genome shotgun (WGS) entry which is preliminary data.</text>
</comment>
<sequence length="229" mass="25609">MHGEDGFREILQEISGRSRARLDAAESEETKQKRRELLAPFIQVLDSVFTFRGAETEDVIEEGLAPHRGSLPKVDRAIDLLEFRWVEKPELQGADAADVARYFNEMTLPQGLNTSACLIVTPASMESILSSPLPSSAPFREGQTISFIVSVSSRTSPSNLPPFLGLGDDIAGADFKGYLNVAVERMLDEFYPIVALQMFDLHELVVGFRHDNDIWCAGHRWGIRHYEES</sequence>
<keyword evidence="2" id="KW-1185">Reference proteome</keyword>
<accession>A0AAD6HBN6</accession>
<dbReference type="AlphaFoldDB" id="A0AAD6HBN6"/>
<evidence type="ECO:0000313" key="1">
    <source>
        <dbReference type="EMBL" id="KAJ5704057.1"/>
    </source>
</evidence>
<name>A0AAD6HBN6_9EURO</name>